<accession>A0A5A9XB45</accession>
<feature type="chain" id="PRO_5022813034" evidence="1">
    <location>
        <begin position="26"/>
        <end position="127"/>
    </location>
</feature>
<name>A0A5A9XB45_9BACT</name>
<dbReference type="InterPro" id="IPR023824">
    <property type="entry name" value="CHP04073_exosortase-affil"/>
</dbReference>
<dbReference type="OrthoDB" id="8548499at2"/>
<keyword evidence="3" id="KW-1185">Reference proteome</keyword>
<evidence type="ECO:0000256" key="1">
    <source>
        <dbReference type="SAM" id="SignalP"/>
    </source>
</evidence>
<comment type="caution">
    <text evidence="2">The sequence shown here is derived from an EMBL/GenBank/DDBJ whole genome shotgun (WGS) entry which is preliminary data.</text>
</comment>
<feature type="signal peptide" evidence="1">
    <location>
        <begin position="1"/>
        <end position="25"/>
    </location>
</feature>
<evidence type="ECO:0000313" key="3">
    <source>
        <dbReference type="Proteomes" id="UP000324298"/>
    </source>
</evidence>
<dbReference type="NCBIfam" id="TIGR04073">
    <property type="entry name" value="exo_TIGR04073"/>
    <property type="match status" value="1"/>
</dbReference>
<dbReference type="Proteomes" id="UP000324298">
    <property type="component" value="Unassembled WGS sequence"/>
</dbReference>
<evidence type="ECO:0000313" key="2">
    <source>
        <dbReference type="EMBL" id="KAA0889675.1"/>
    </source>
</evidence>
<sequence>MRRIRSLVAAGLFLAVSLCAQPSRATDQFKTVETSTPQEVVGGMSVKMVRGVSNVTLGWWELPKQVYQTFHEDGVGMGLTVGPLKGIGMTLVRTLSGVGEVLTFPFPFPGFYAPYFEPEYVWQKERK</sequence>
<dbReference type="EMBL" id="SRSD01000008">
    <property type="protein sequence ID" value="KAA0889675.1"/>
    <property type="molecule type" value="Genomic_DNA"/>
</dbReference>
<reference evidence="2 3" key="1">
    <citation type="submission" date="2019-04" db="EMBL/GenBank/DDBJ databases">
        <title>Geobacter ruber sp. nov., ferric-reducing bacteria isolated from paddy soil.</title>
        <authorList>
            <person name="Xu Z."/>
            <person name="Masuda Y."/>
            <person name="Itoh H."/>
            <person name="Senoo K."/>
        </authorList>
    </citation>
    <scope>NUCLEOTIDE SEQUENCE [LARGE SCALE GENOMIC DNA]</scope>
    <source>
        <strain evidence="2 3">Red88</strain>
    </source>
</reference>
<protein>
    <submittedName>
        <fullName evidence="2">Exosortase system-associated protein, TIGR04073 family</fullName>
    </submittedName>
</protein>
<dbReference type="RefSeq" id="WP_149308144.1">
    <property type="nucleotide sequence ID" value="NZ_SRSD01000008.1"/>
</dbReference>
<dbReference type="AlphaFoldDB" id="A0A5A9XB45"/>
<organism evidence="2 3">
    <name type="scientific">Oryzomonas rubra</name>
    <dbReference type="NCBI Taxonomy" id="2509454"/>
    <lineage>
        <taxon>Bacteria</taxon>
        <taxon>Pseudomonadati</taxon>
        <taxon>Thermodesulfobacteriota</taxon>
        <taxon>Desulfuromonadia</taxon>
        <taxon>Geobacterales</taxon>
        <taxon>Geobacteraceae</taxon>
        <taxon>Oryzomonas</taxon>
    </lineage>
</organism>
<keyword evidence="1" id="KW-0732">Signal</keyword>
<gene>
    <name evidence="2" type="ORF">ET418_12900</name>
</gene>
<proteinExistence type="predicted"/>